<keyword evidence="2" id="KW-1185">Reference proteome</keyword>
<organism evidence="1 2">
    <name type="scientific">Hydrogenispora ethanolica</name>
    <dbReference type="NCBI Taxonomy" id="1082276"/>
    <lineage>
        <taxon>Bacteria</taxon>
        <taxon>Bacillati</taxon>
        <taxon>Bacillota</taxon>
        <taxon>Hydrogenispora</taxon>
    </lineage>
</organism>
<evidence type="ECO:0000313" key="2">
    <source>
        <dbReference type="Proteomes" id="UP000295008"/>
    </source>
</evidence>
<dbReference type="AlphaFoldDB" id="A0A4R1SAN8"/>
<dbReference type="EMBL" id="SLUN01000002">
    <property type="protein sequence ID" value="TCL76429.1"/>
    <property type="molecule type" value="Genomic_DNA"/>
</dbReference>
<sequence length="76" mass="8616">MRHRKSTIQPTASNPIDILKQEIAASRRILHDLWNAHGAGDPAVVAASVELDCLINQYHRLKGERADRPDYRELSE</sequence>
<dbReference type="InterPro" id="IPR018540">
    <property type="entry name" value="Spo0E-like"/>
</dbReference>
<dbReference type="GO" id="GO:0043937">
    <property type="term" value="P:regulation of sporulation"/>
    <property type="evidence" value="ECO:0007669"/>
    <property type="project" value="InterPro"/>
</dbReference>
<comment type="caution">
    <text evidence="1">The sequence shown here is derived from an EMBL/GenBank/DDBJ whole genome shotgun (WGS) entry which is preliminary data.</text>
</comment>
<dbReference type="InterPro" id="IPR037208">
    <property type="entry name" value="Spo0E-like_sf"/>
</dbReference>
<dbReference type="Pfam" id="PF09388">
    <property type="entry name" value="SpoOE-like"/>
    <property type="match status" value="1"/>
</dbReference>
<dbReference type="Gene3D" id="4.10.280.10">
    <property type="entry name" value="Helix-loop-helix DNA-binding domain"/>
    <property type="match status" value="1"/>
</dbReference>
<dbReference type="OrthoDB" id="2649371at2"/>
<proteinExistence type="predicted"/>
<protein>
    <submittedName>
        <fullName evidence="1">Spo0E like sporulation regulatory protein</fullName>
    </submittedName>
</protein>
<dbReference type="InterPro" id="IPR036638">
    <property type="entry name" value="HLH_DNA-bd_sf"/>
</dbReference>
<name>A0A4R1SAN8_HYDET</name>
<dbReference type="GO" id="GO:0046983">
    <property type="term" value="F:protein dimerization activity"/>
    <property type="evidence" value="ECO:0007669"/>
    <property type="project" value="InterPro"/>
</dbReference>
<reference evidence="1 2" key="1">
    <citation type="submission" date="2019-03" db="EMBL/GenBank/DDBJ databases">
        <title>Genomic Encyclopedia of Type Strains, Phase IV (KMG-IV): sequencing the most valuable type-strain genomes for metagenomic binning, comparative biology and taxonomic classification.</title>
        <authorList>
            <person name="Goeker M."/>
        </authorList>
    </citation>
    <scope>NUCLEOTIDE SEQUENCE [LARGE SCALE GENOMIC DNA]</scope>
    <source>
        <strain evidence="1 2">LX-B</strain>
    </source>
</reference>
<evidence type="ECO:0000313" key="1">
    <source>
        <dbReference type="EMBL" id="TCL76429.1"/>
    </source>
</evidence>
<accession>A0A4R1SAN8</accession>
<gene>
    <name evidence="1" type="ORF">EDC14_1002188</name>
</gene>
<dbReference type="RefSeq" id="WP_132012610.1">
    <property type="nucleotide sequence ID" value="NZ_SLUN01000002.1"/>
</dbReference>
<dbReference type="Proteomes" id="UP000295008">
    <property type="component" value="Unassembled WGS sequence"/>
</dbReference>
<dbReference type="SUPFAM" id="SSF140500">
    <property type="entry name" value="BAS1536-like"/>
    <property type="match status" value="1"/>
</dbReference>